<sequence>MTPAIIFYVVVVGLTAVAIYVQVTASYLSLPIPQPTSILVILLPWIAAAINFCTRITNTTTNKRLSRPHAARAPIIRLARAALPMLQVFQGILTVVLATLLSQTMTQNATTGCLAQGAWQGMWSAHDRRGIERIQDAFDCCGLNSVKDRAWPRDGTCSSLYGRNSACGKPWEAALRRGSALDLGVCLVLGFIQLWQASRFFLSRSGGAWAELGRGDGGSNGYRQLPPNEHTQTADGSRLLENVSDNEEENIPRSPDHDGERVNDQTRLAGNQNNRGDSYGAVENGGTSAVVPTGLGHEANAWR</sequence>
<comment type="caution">
    <text evidence="3">The sequence shown here is derived from an EMBL/GenBank/DDBJ whole genome shotgun (WGS) entry which is preliminary data.</text>
</comment>
<dbReference type="Proteomes" id="UP000756346">
    <property type="component" value="Unassembled WGS sequence"/>
</dbReference>
<evidence type="ECO:0008006" key="5">
    <source>
        <dbReference type="Google" id="ProtNLM"/>
    </source>
</evidence>
<protein>
    <recommendedName>
        <fullName evidence="5">Tetraspanin Tsp3</fullName>
    </recommendedName>
</protein>
<dbReference type="AlphaFoldDB" id="A0A9P8XSK0"/>
<feature type="region of interest" description="Disordered" evidence="1">
    <location>
        <begin position="245"/>
        <end position="303"/>
    </location>
</feature>
<dbReference type="OrthoDB" id="71600at2759"/>
<keyword evidence="2" id="KW-1133">Transmembrane helix</keyword>
<gene>
    <name evidence="3" type="ORF">B0I36DRAFT_336713</name>
</gene>
<dbReference type="GeneID" id="70185155"/>
<dbReference type="EMBL" id="JAGTJQ010000012">
    <property type="protein sequence ID" value="KAH7016108.1"/>
    <property type="molecule type" value="Genomic_DNA"/>
</dbReference>
<evidence type="ECO:0000313" key="3">
    <source>
        <dbReference type="EMBL" id="KAH7016108.1"/>
    </source>
</evidence>
<organism evidence="3 4">
    <name type="scientific">Microdochium trichocladiopsis</name>
    <dbReference type="NCBI Taxonomy" id="1682393"/>
    <lineage>
        <taxon>Eukaryota</taxon>
        <taxon>Fungi</taxon>
        <taxon>Dikarya</taxon>
        <taxon>Ascomycota</taxon>
        <taxon>Pezizomycotina</taxon>
        <taxon>Sordariomycetes</taxon>
        <taxon>Xylariomycetidae</taxon>
        <taxon>Xylariales</taxon>
        <taxon>Microdochiaceae</taxon>
        <taxon>Microdochium</taxon>
    </lineage>
</organism>
<accession>A0A9P8XSK0</accession>
<feature type="compositionally biased region" description="Basic and acidic residues" evidence="1">
    <location>
        <begin position="250"/>
        <end position="264"/>
    </location>
</feature>
<evidence type="ECO:0000256" key="1">
    <source>
        <dbReference type="SAM" id="MobiDB-lite"/>
    </source>
</evidence>
<keyword evidence="2" id="KW-0472">Membrane</keyword>
<feature type="transmembrane region" description="Helical" evidence="2">
    <location>
        <begin position="36"/>
        <end position="57"/>
    </location>
</feature>
<reference evidence="3" key="1">
    <citation type="journal article" date="2021" name="Nat. Commun.">
        <title>Genetic determinants of endophytism in the Arabidopsis root mycobiome.</title>
        <authorList>
            <person name="Mesny F."/>
            <person name="Miyauchi S."/>
            <person name="Thiergart T."/>
            <person name="Pickel B."/>
            <person name="Atanasova L."/>
            <person name="Karlsson M."/>
            <person name="Huettel B."/>
            <person name="Barry K.W."/>
            <person name="Haridas S."/>
            <person name="Chen C."/>
            <person name="Bauer D."/>
            <person name="Andreopoulos W."/>
            <person name="Pangilinan J."/>
            <person name="LaButti K."/>
            <person name="Riley R."/>
            <person name="Lipzen A."/>
            <person name="Clum A."/>
            <person name="Drula E."/>
            <person name="Henrissat B."/>
            <person name="Kohler A."/>
            <person name="Grigoriev I.V."/>
            <person name="Martin F.M."/>
            <person name="Hacquard S."/>
        </authorList>
    </citation>
    <scope>NUCLEOTIDE SEQUENCE</scope>
    <source>
        <strain evidence="3">MPI-CAGE-CH-0230</strain>
    </source>
</reference>
<dbReference type="RefSeq" id="XP_046005732.1">
    <property type="nucleotide sequence ID" value="XM_046155609.1"/>
</dbReference>
<feature type="compositionally biased region" description="Polar residues" evidence="1">
    <location>
        <begin position="265"/>
        <end position="276"/>
    </location>
</feature>
<keyword evidence="4" id="KW-1185">Reference proteome</keyword>
<feature type="transmembrane region" description="Helical" evidence="2">
    <location>
        <begin position="78"/>
        <end position="101"/>
    </location>
</feature>
<keyword evidence="2" id="KW-0812">Transmembrane</keyword>
<proteinExistence type="predicted"/>
<name>A0A9P8XSK0_9PEZI</name>
<evidence type="ECO:0000256" key="2">
    <source>
        <dbReference type="SAM" id="Phobius"/>
    </source>
</evidence>
<feature type="transmembrane region" description="Helical" evidence="2">
    <location>
        <begin position="7"/>
        <end position="30"/>
    </location>
</feature>
<evidence type="ECO:0000313" key="4">
    <source>
        <dbReference type="Proteomes" id="UP000756346"/>
    </source>
</evidence>